<feature type="region of interest" description="Disordered" evidence="1">
    <location>
        <begin position="146"/>
        <end position="180"/>
    </location>
</feature>
<evidence type="ECO:0000313" key="3">
    <source>
        <dbReference type="Proteomes" id="UP000309340"/>
    </source>
</evidence>
<dbReference type="STRING" id="329884.A0A4V5NIG6"/>
<comment type="caution">
    <text evidence="2">The sequence shown here is derived from an EMBL/GenBank/DDBJ whole genome shotgun (WGS) entry which is preliminary data.</text>
</comment>
<evidence type="ECO:0000256" key="1">
    <source>
        <dbReference type="SAM" id="MobiDB-lite"/>
    </source>
</evidence>
<dbReference type="InterPro" id="IPR037738">
    <property type="entry name" value="Ecm13-like"/>
</dbReference>
<keyword evidence="3" id="KW-1185">Reference proteome</keyword>
<dbReference type="AlphaFoldDB" id="A0A4V5NIG6"/>
<protein>
    <submittedName>
        <fullName evidence="2">Uncharacterized protein</fullName>
    </submittedName>
</protein>
<dbReference type="Proteomes" id="UP000309340">
    <property type="component" value="Unassembled WGS sequence"/>
</dbReference>
<feature type="region of interest" description="Disordered" evidence="1">
    <location>
        <begin position="82"/>
        <end position="101"/>
    </location>
</feature>
<reference evidence="2 3" key="1">
    <citation type="submission" date="2017-03" db="EMBL/GenBank/DDBJ databases">
        <title>Genomes of endolithic fungi from Antarctica.</title>
        <authorList>
            <person name="Coleine C."/>
            <person name="Masonjones S."/>
            <person name="Stajich J.E."/>
        </authorList>
    </citation>
    <scope>NUCLEOTIDE SEQUENCE [LARGE SCALE GENOMIC DNA]</scope>
    <source>
        <strain evidence="2 3">CCFEE 5184</strain>
    </source>
</reference>
<feature type="compositionally biased region" description="Basic and acidic residues" evidence="1">
    <location>
        <begin position="151"/>
        <end position="160"/>
    </location>
</feature>
<name>A0A4V5NIG6_9PEZI</name>
<evidence type="ECO:0000313" key="2">
    <source>
        <dbReference type="EMBL" id="TKA82989.1"/>
    </source>
</evidence>
<accession>A0A4V5NIG6</accession>
<dbReference type="EMBL" id="NAJQ01000019">
    <property type="protein sequence ID" value="TKA82989.1"/>
    <property type="molecule type" value="Genomic_DNA"/>
</dbReference>
<dbReference type="PANTHER" id="PTHR36826">
    <property type="entry name" value="PROTEIN ECM13"/>
    <property type="match status" value="1"/>
</dbReference>
<dbReference type="OrthoDB" id="5431245at2759"/>
<organism evidence="2 3">
    <name type="scientific">Friedmanniomyces simplex</name>
    <dbReference type="NCBI Taxonomy" id="329884"/>
    <lineage>
        <taxon>Eukaryota</taxon>
        <taxon>Fungi</taxon>
        <taxon>Dikarya</taxon>
        <taxon>Ascomycota</taxon>
        <taxon>Pezizomycotina</taxon>
        <taxon>Dothideomycetes</taxon>
        <taxon>Dothideomycetidae</taxon>
        <taxon>Mycosphaerellales</taxon>
        <taxon>Teratosphaeriaceae</taxon>
        <taxon>Friedmanniomyces</taxon>
    </lineage>
</organism>
<feature type="compositionally biased region" description="Basic and acidic residues" evidence="1">
    <location>
        <begin position="168"/>
        <end position="180"/>
    </location>
</feature>
<proteinExistence type="predicted"/>
<dbReference type="PANTHER" id="PTHR36826:SF1">
    <property type="entry name" value="PROTEIN ECM13"/>
    <property type="match status" value="1"/>
</dbReference>
<gene>
    <name evidence="2" type="ORF">B0A55_04666</name>
</gene>
<sequence>MSLTQTYYIASTARSKLGQEAGRADHNLRLLVGHSNLLDQLMVDLADAKTEQEARFNQSVRKAPKPEKPRHSQWIDLILEEVDEDGRDAESDEGSDYDEDAEIYDMMPTIKKMRSLPVTVSSMEVEEDVEEDYDEKYDDERALIRVASKHSPPELTHDSDPDSDDDRGEPPHLELDRSIADRDAARVSAELARVRTQYPQPNATFNTGLRHAIECEQFGIVSLLLESGIQPNDRNLQAAVIRGNIPILARLMEDLLWTINTSDPRRVDSDSGFALALFCVLELLDRADEEVDVGLLVEDEVELVFVLELLDRADEEVDVGLLVEDEVELVFVVFVLELLDRIDRKVDVGLLVEDEVELVFVLELLDRVEEEVDVGLLMEDEVELVFVVLMLELLDRVDEEVDVGLLVEDEVELVFDPRRHERLHKRRTGSAKGQRHRCLSTLDLPTWKMHPPLPCVCAKLINNNGELAGLKACLVSP</sequence>